<dbReference type="AlphaFoldDB" id="A0A3G8ZP35"/>
<dbReference type="OrthoDB" id="507754at2"/>
<feature type="domain" description="DUF306" evidence="2">
    <location>
        <begin position="162"/>
        <end position="265"/>
    </location>
</feature>
<dbReference type="KEGG" id="nak:EH165_10935"/>
<evidence type="ECO:0000313" key="4">
    <source>
        <dbReference type="Proteomes" id="UP000268084"/>
    </source>
</evidence>
<dbReference type="InterPro" id="IPR053147">
    <property type="entry name" value="Hsp_HslJ-like"/>
</dbReference>
<proteinExistence type="predicted"/>
<dbReference type="Pfam" id="PF03724">
    <property type="entry name" value="META"/>
    <property type="match status" value="3"/>
</dbReference>
<dbReference type="Proteomes" id="UP000268084">
    <property type="component" value="Chromosome"/>
</dbReference>
<sequence length="426" mass="42731">MLRSLKAVAILAATTVIVSACASKASSPVGAAPEAGSDPAGYEFVSTAVLGHDMVPGSSIAVSFDSGRIAISAGCNTTSGSVNLVDGKISAPQMTQTLIGCEPALLEQDTWLAAFFASTPTWALVGDTLTLTSGRSVITMARTAAQPEASSAITAPEAPSPTLTSTRWRLTTILSAGVPTGVPAGVDPTITINGGRIAFDAQCNSVGGDVEATEASMTISAVIGTMMFCEGVRGEMEKILITVFDGTVDYVINDETLSVTGNGTELIFVADASGSAVPGASASAQPDGSQSSPVMTSATAPVAPTVSATGVSGKAVSATIDPVLQGLSFTTPIPGTEPVALISLSFAVAILTNASCNIISATEEQSTAGGSLNMGGLISTEMYCEGISEAETAWLQFLGASPTWSLDGSVLTLTSGDTSYALTSTT</sequence>
<evidence type="ECO:0000313" key="3">
    <source>
        <dbReference type="EMBL" id="AZI58567.1"/>
    </source>
</evidence>
<dbReference type="InterPro" id="IPR005184">
    <property type="entry name" value="DUF306_Meta_HslJ"/>
</dbReference>
<dbReference type="RefSeq" id="WP_124799476.1">
    <property type="nucleotide sequence ID" value="NZ_CP034170.1"/>
</dbReference>
<organism evidence="3 4">
    <name type="scientific">Nakamurella antarctica</name>
    <dbReference type="NCBI Taxonomy" id="1902245"/>
    <lineage>
        <taxon>Bacteria</taxon>
        <taxon>Bacillati</taxon>
        <taxon>Actinomycetota</taxon>
        <taxon>Actinomycetes</taxon>
        <taxon>Nakamurellales</taxon>
        <taxon>Nakamurellaceae</taxon>
        <taxon>Nakamurella</taxon>
    </lineage>
</organism>
<dbReference type="InterPro" id="IPR038670">
    <property type="entry name" value="HslJ-like_sf"/>
</dbReference>
<dbReference type="PANTHER" id="PTHR35535">
    <property type="entry name" value="HEAT SHOCK PROTEIN HSLJ"/>
    <property type="match status" value="1"/>
</dbReference>
<evidence type="ECO:0000256" key="1">
    <source>
        <dbReference type="SAM" id="SignalP"/>
    </source>
</evidence>
<feature type="signal peptide" evidence="1">
    <location>
        <begin position="1"/>
        <end position="31"/>
    </location>
</feature>
<dbReference type="PANTHER" id="PTHR35535:SF2">
    <property type="entry name" value="DUF306 DOMAIN-CONTAINING PROTEIN"/>
    <property type="match status" value="1"/>
</dbReference>
<dbReference type="PROSITE" id="PS51257">
    <property type="entry name" value="PROKAR_LIPOPROTEIN"/>
    <property type="match status" value="1"/>
</dbReference>
<evidence type="ECO:0000259" key="2">
    <source>
        <dbReference type="Pfam" id="PF03724"/>
    </source>
</evidence>
<feature type="domain" description="DUF306" evidence="2">
    <location>
        <begin position="344"/>
        <end position="418"/>
    </location>
</feature>
<reference evidence="3 4" key="2">
    <citation type="submission" date="2018-12" db="EMBL/GenBank/DDBJ databases">
        <title>Nakamurella antarcticus sp. nov., isolated from Antarctica South Shetland Islands soil.</title>
        <authorList>
            <person name="Peng F."/>
        </authorList>
    </citation>
    <scope>NUCLEOTIDE SEQUENCE [LARGE SCALE GENOMIC DNA]</scope>
    <source>
        <strain evidence="3 4">S14-144</strain>
    </source>
</reference>
<dbReference type="EMBL" id="CP034170">
    <property type="protein sequence ID" value="AZI58567.1"/>
    <property type="molecule type" value="Genomic_DNA"/>
</dbReference>
<reference evidence="3 4" key="1">
    <citation type="submission" date="2018-11" db="EMBL/GenBank/DDBJ databases">
        <authorList>
            <person name="Da X."/>
        </authorList>
    </citation>
    <scope>NUCLEOTIDE SEQUENCE [LARGE SCALE GENOMIC DNA]</scope>
    <source>
        <strain evidence="3 4">S14-144</strain>
    </source>
</reference>
<feature type="domain" description="DUF306" evidence="2">
    <location>
        <begin position="43"/>
        <end position="136"/>
    </location>
</feature>
<dbReference type="Gene3D" id="2.40.128.270">
    <property type="match status" value="3"/>
</dbReference>
<protein>
    <submittedName>
        <fullName evidence="3">META domain-containing protein</fullName>
    </submittedName>
</protein>
<feature type="chain" id="PRO_5018282902" evidence="1">
    <location>
        <begin position="32"/>
        <end position="426"/>
    </location>
</feature>
<keyword evidence="1" id="KW-0732">Signal</keyword>
<name>A0A3G8ZP35_9ACTN</name>
<accession>A0A3G8ZP35</accession>
<gene>
    <name evidence="3" type="ORF">EH165_10935</name>
</gene>
<keyword evidence="4" id="KW-1185">Reference proteome</keyword>